<evidence type="ECO:0000256" key="1">
    <source>
        <dbReference type="SAM" id="Coils"/>
    </source>
</evidence>
<reference evidence="3" key="1">
    <citation type="submission" date="2014-02" db="EMBL/GenBank/DDBJ databases">
        <authorList>
            <person name="Genoscope - CEA"/>
        </authorList>
    </citation>
    <scope>NUCLEOTIDE SEQUENCE</scope>
    <source>
        <strain evidence="3">LS3</strain>
    </source>
</reference>
<reference evidence="3" key="2">
    <citation type="submission" date="2014-06" db="EMBL/GenBank/DDBJ databases">
        <title>The complete genome of Blastobotrys (Arxula) adeninivorans LS3 - a yeast of biotechnological interest.</title>
        <authorList>
            <person name="Kunze G."/>
            <person name="Gaillardin C."/>
            <person name="Czernicka M."/>
            <person name="Durrens P."/>
            <person name="Martin T."/>
            <person name="Boer E."/>
            <person name="Gabaldon T."/>
            <person name="Cruz J."/>
            <person name="Talla E."/>
            <person name="Marck C."/>
            <person name="Goffeau A."/>
            <person name="Barbe V."/>
            <person name="Baret P."/>
            <person name="Baronian K."/>
            <person name="Beier S."/>
            <person name="Bleykasten C."/>
            <person name="Bode R."/>
            <person name="Casaregola S."/>
            <person name="Despons L."/>
            <person name="Fairhead C."/>
            <person name="Giersberg M."/>
            <person name="Gierski P."/>
            <person name="Hahnel U."/>
            <person name="Hartmann A."/>
            <person name="Jankowska D."/>
            <person name="Jubin C."/>
            <person name="Jung P."/>
            <person name="Lafontaine I."/>
            <person name="Leh-Louis V."/>
            <person name="Lemaire M."/>
            <person name="Marcet-Houben M."/>
            <person name="Mascher M."/>
            <person name="Morel G."/>
            <person name="Richard G.-F."/>
            <person name="Riechen J."/>
            <person name="Sacerdot C."/>
            <person name="Sarkar A."/>
            <person name="Savel G."/>
            <person name="Schacherer J."/>
            <person name="Sherman D."/>
            <person name="Straub M.-L."/>
            <person name="Stein N."/>
            <person name="Thierry A."/>
            <person name="Trautwein-Schult A."/>
            <person name="Westhof E."/>
            <person name="Worch S."/>
            <person name="Dujon B."/>
            <person name="Souciet J.-L."/>
            <person name="Wincker P."/>
            <person name="Scholz U."/>
            <person name="Neuveglise N."/>
        </authorList>
    </citation>
    <scope>NUCLEOTIDE SEQUENCE</scope>
    <source>
        <strain evidence="3">LS3</strain>
    </source>
</reference>
<feature type="compositionally biased region" description="Basic and acidic residues" evidence="2">
    <location>
        <begin position="403"/>
        <end position="416"/>
    </location>
</feature>
<feature type="compositionally biased region" description="Basic and acidic residues" evidence="2">
    <location>
        <begin position="383"/>
        <end position="394"/>
    </location>
</feature>
<evidence type="ECO:0000256" key="2">
    <source>
        <dbReference type="SAM" id="MobiDB-lite"/>
    </source>
</evidence>
<dbReference type="AlphaFoldDB" id="A0A060TGU2"/>
<dbReference type="PANTHER" id="PTHR22761">
    <property type="entry name" value="CHARGED MULTIVESICULAR BODY PROTEIN"/>
    <property type="match status" value="1"/>
</dbReference>
<dbReference type="Pfam" id="PF25880">
    <property type="entry name" value="WHD_CHMP7_1st"/>
    <property type="match status" value="1"/>
</dbReference>
<dbReference type="GO" id="GO:0005771">
    <property type="term" value="C:multivesicular body"/>
    <property type="evidence" value="ECO:0007669"/>
    <property type="project" value="TreeGrafter"/>
</dbReference>
<dbReference type="InterPro" id="IPR005024">
    <property type="entry name" value="Snf7_fam"/>
</dbReference>
<dbReference type="Pfam" id="PF03357">
    <property type="entry name" value="Snf7"/>
    <property type="match status" value="1"/>
</dbReference>
<proteinExistence type="predicted"/>
<accession>A0A060TGU2</accession>
<dbReference type="PhylomeDB" id="A0A060TGU2"/>
<feature type="compositionally biased region" description="Basic and acidic residues" evidence="2">
    <location>
        <begin position="423"/>
        <end position="432"/>
    </location>
</feature>
<organism evidence="3">
    <name type="scientific">Blastobotrys adeninivorans</name>
    <name type="common">Yeast</name>
    <name type="synonym">Arxula adeninivorans</name>
    <dbReference type="NCBI Taxonomy" id="409370"/>
    <lineage>
        <taxon>Eukaryota</taxon>
        <taxon>Fungi</taxon>
        <taxon>Dikarya</taxon>
        <taxon>Ascomycota</taxon>
        <taxon>Saccharomycotina</taxon>
        <taxon>Dipodascomycetes</taxon>
        <taxon>Dipodascales</taxon>
        <taxon>Trichomonascaceae</taxon>
        <taxon>Blastobotrys</taxon>
    </lineage>
</organism>
<dbReference type="PANTHER" id="PTHR22761:SF18">
    <property type="entry name" value="SORTING PROTEIN SNF7 FAMILY PROTEIN, PUTATIVE (AFU_ORTHOLOGUE AFUA_2G16692)-RELATED"/>
    <property type="match status" value="1"/>
</dbReference>
<dbReference type="GO" id="GO:0006900">
    <property type="term" value="P:vesicle budding from membrane"/>
    <property type="evidence" value="ECO:0007669"/>
    <property type="project" value="TreeGrafter"/>
</dbReference>
<gene>
    <name evidence="3" type="ORF">GNLVRS02_ARAD1D25960g</name>
</gene>
<sequence length="438" mass="48821">MPDLLPLVEQNRLFTERRLPSLYSDFRRLKESNEEGYFANIAAWKSLLTEALNQGSFADSLCIDTTHLLTRLTSAENGVPLAVDTVLSELVKDKAFVPLSVYLTQAHPISGRHWGVAPVVSWALRTTGLYDNSWSAGKSGELNSEKYVFMAKVEKVSDEVFTKIKRTIADNPGYSSTVFTRQQFGNLLGSLSKDVKLSHIDTDCIIKFLQRDRGVLVANGEIVKISNEPITEQDKAVANLKATIEQVTQRVDGLSSKIRSCNDKAKQALTEKNKQLARYALQSRKLAQDTQSKSLEMLANLEHVLVQIDSSSDHLEIVTALQSGVSILGNLNKAVGGVDRVSDLMDQIHDNVTETDEIGRELSRMAPAIDEDEIDDELAELEREARRAKVDEQLSKLPPAPEKVQEPEKEQQHEQTDDQVEELIEKSSKLEISDPIPN</sequence>
<protein>
    <submittedName>
        <fullName evidence="3">ARAD1D25960p</fullName>
    </submittedName>
</protein>
<dbReference type="Gene3D" id="6.10.140.1230">
    <property type="match status" value="1"/>
</dbReference>
<dbReference type="GO" id="GO:0009898">
    <property type="term" value="C:cytoplasmic side of plasma membrane"/>
    <property type="evidence" value="ECO:0007669"/>
    <property type="project" value="TreeGrafter"/>
</dbReference>
<keyword evidence="1" id="KW-0175">Coiled coil</keyword>
<dbReference type="EMBL" id="HG937694">
    <property type="protein sequence ID" value="CDP38062.1"/>
    <property type="molecule type" value="Genomic_DNA"/>
</dbReference>
<feature type="region of interest" description="Disordered" evidence="2">
    <location>
        <begin position="383"/>
        <end position="438"/>
    </location>
</feature>
<evidence type="ECO:0000313" key="3">
    <source>
        <dbReference type="EMBL" id="CDP38062.1"/>
    </source>
</evidence>
<dbReference type="GO" id="GO:0000815">
    <property type="term" value="C:ESCRT III complex"/>
    <property type="evidence" value="ECO:0007669"/>
    <property type="project" value="TreeGrafter"/>
</dbReference>
<dbReference type="GO" id="GO:0032511">
    <property type="term" value="P:late endosome to vacuole transport via multivesicular body sorting pathway"/>
    <property type="evidence" value="ECO:0007669"/>
    <property type="project" value="TreeGrafter"/>
</dbReference>
<name>A0A060TGU2_BLAAD</name>
<feature type="coiled-coil region" evidence="1">
    <location>
        <begin position="230"/>
        <end position="282"/>
    </location>
</feature>